<keyword evidence="8 23" id="KW-0812">Transmembrane</keyword>
<evidence type="ECO:0000256" key="15">
    <source>
        <dbReference type="ARBA" id="ARBA00023180"/>
    </source>
</evidence>
<dbReference type="GO" id="GO:0005542">
    <property type="term" value="F:folic acid binding"/>
    <property type="evidence" value="ECO:0007669"/>
    <property type="project" value="UniProtKB-KW"/>
</dbReference>
<evidence type="ECO:0000256" key="12">
    <source>
        <dbReference type="ARBA" id="ARBA00022989"/>
    </source>
</evidence>
<comment type="catalytic activity">
    <reaction evidence="20">
        <text>pemetrexed(in) + H(+)(in) = pemetrexed(out) + H(+)(out)</text>
        <dbReference type="Rhea" id="RHEA:70171"/>
        <dbReference type="ChEBI" id="CHEBI:15378"/>
        <dbReference type="ChEBI" id="CHEBI:63724"/>
    </reaction>
</comment>
<feature type="transmembrane region" description="Helical" evidence="23">
    <location>
        <begin position="133"/>
        <end position="158"/>
    </location>
</feature>
<evidence type="ECO:0000313" key="24">
    <source>
        <dbReference type="Proteomes" id="UP000694845"/>
    </source>
</evidence>
<comment type="catalytic activity">
    <reaction evidence="16">
        <text>(6S)-5-methyl-5,6,7,8-tetrahydrofolate(in) + H(+)(in) = (6S)-5-methyl-5,6,7,8-tetrahydrofolate(out) + H(+)(out)</text>
        <dbReference type="Rhea" id="RHEA:70167"/>
        <dbReference type="ChEBI" id="CHEBI:15378"/>
        <dbReference type="ChEBI" id="CHEBI:18608"/>
    </reaction>
</comment>
<dbReference type="Proteomes" id="UP000694845">
    <property type="component" value="Unplaced"/>
</dbReference>
<keyword evidence="13 23" id="KW-0472">Membrane</keyword>
<evidence type="ECO:0000256" key="4">
    <source>
        <dbReference type="ARBA" id="ARBA00004554"/>
    </source>
</evidence>
<dbReference type="InterPro" id="IPR011701">
    <property type="entry name" value="MFS"/>
</dbReference>
<dbReference type="RefSeq" id="XP_022106141.1">
    <property type="nucleotide sequence ID" value="XM_022250449.1"/>
</dbReference>
<evidence type="ECO:0000256" key="19">
    <source>
        <dbReference type="ARBA" id="ARBA00042514"/>
    </source>
</evidence>
<feature type="transmembrane region" description="Helical" evidence="23">
    <location>
        <begin position="204"/>
        <end position="222"/>
    </location>
</feature>
<dbReference type="OrthoDB" id="419734at2759"/>
<feature type="transmembrane region" description="Helical" evidence="23">
    <location>
        <begin position="75"/>
        <end position="94"/>
    </location>
</feature>
<gene>
    <name evidence="25" type="primary">LOC110987592</name>
</gene>
<dbReference type="PANTHER" id="PTHR23507:SF2">
    <property type="entry name" value="PROTON-COUPLED FOLATE TRANSPORTER"/>
    <property type="match status" value="1"/>
</dbReference>
<name>A0A8B7ZRS1_ACAPL</name>
<evidence type="ECO:0000256" key="14">
    <source>
        <dbReference type="ARBA" id="ARBA00023157"/>
    </source>
</evidence>
<dbReference type="GO" id="GO:0015293">
    <property type="term" value="F:symporter activity"/>
    <property type="evidence" value="ECO:0007669"/>
    <property type="project" value="UniProtKB-KW"/>
</dbReference>
<dbReference type="SUPFAM" id="SSF103473">
    <property type="entry name" value="MFS general substrate transporter"/>
    <property type="match status" value="1"/>
</dbReference>
<keyword evidence="24" id="KW-1185">Reference proteome</keyword>
<dbReference type="KEGG" id="aplc:110987592"/>
<evidence type="ECO:0000256" key="22">
    <source>
        <dbReference type="SAM" id="MobiDB-lite"/>
    </source>
</evidence>
<feature type="compositionally biased region" description="Basic and acidic residues" evidence="22">
    <location>
        <begin position="453"/>
        <end position="463"/>
    </location>
</feature>
<dbReference type="PANTHER" id="PTHR23507">
    <property type="entry name" value="ZGC:174356"/>
    <property type="match status" value="1"/>
</dbReference>
<comment type="subcellular location">
    <subcellularLocation>
        <location evidence="2">Apical cell membrane</location>
        <topology evidence="2">Multi-pass membrane protein</topology>
    </subcellularLocation>
    <subcellularLocation>
        <location evidence="4">Basolateral cell membrane</location>
        <topology evidence="4">Multi-pass membrane protein</topology>
    </subcellularLocation>
    <subcellularLocation>
        <location evidence="3">Cytoplasm</location>
    </subcellularLocation>
    <subcellularLocation>
        <location evidence="1">Endosome membrane</location>
        <topology evidence="1">Multi-pass membrane protein</topology>
    </subcellularLocation>
</comment>
<dbReference type="GO" id="GO:0016323">
    <property type="term" value="C:basolateral plasma membrane"/>
    <property type="evidence" value="ECO:0007669"/>
    <property type="project" value="UniProtKB-SubCell"/>
</dbReference>
<keyword evidence="7" id="KW-0963">Cytoplasm</keyword>
<evidence type="ECO:0000256" key="1">
    <source>
        <dbReference type="ARBA" id="ARBA00004337"/>
    </source>
</evidence>
<feature type="region of interest" description="Disordered" evidence="22">
    <location>
        <begin position="439"/>
        <end position="463"/>
    </location>
</feature>
<dbReference type="Gene3D" id="1.20.1250.20">
    <property type="entry name" value="MFS general substrate transporter like domains"/>
    <property type="match status" value="1"/>
</dbReference>
<reference evidence="25" key="1">
    <citation type="submission" date="2025-08" db="UniProtKB">
        <authorList>
            <consortium name="RefSeq"/>
        </authorList>
    </citation>
    <scope>IDENTIFICATION</scope>
</reference>
<protein>
    <recommendedName>
        <fullName evidence="18">Proton-coupled folate transporter</fullName>
    </recommendedName>
    <alternativeName>
        <fullName evidence="19">Solute carrier family 46 member 1</fullName>
    </alternativeName>
</protein>
<comment type="catalytic activity">
    <reaction evidence="17">
        <text>folate(in) + H(+)(in) = folate(out) + H(+)(out)</text>
        <dbReference type="Rhea" id="RHEA:70159"/>
        <dbReference type="ChEBI" id="CHEBI:15378"/>
        <dbReference type="ChEBI" id="CHEBI:62501"/>
    </reaction>
</comment>
<keyword evidence="9" id="KW-0967">Endosome</keyword>
<dbReference type="OMA" id="YIGRRIM"/>
<evidence type="ECO:0000256" key="16">
    <source>
        <dbReference type="ARBA" id="ARBA00036193"/>
    </source>
</evidence>
<keyword evidence="14" id="KW-1015">Disulfide bond</keyword>
<evidence type="ECO:0000256" key="21">
    <source>
        <dbReference type="ARBA" id="ARBA00047850"/>
    </source>
</evidence>
<feature type="transmembrane region" description="Helical" evidence="23">
    <location>
        <begin position="274"/>
        <end position="295"/>
    </location>
</feature>
<evidence type="ECO:0000256" key="11">
    <source>
        <dbReference type="ARBA" id="ARBA00022954"/>
    </source>
</evidence>
<dbReference type="Pfam" id="PF07690">
    <property type="entry name" value="MFS_1"/>
    <property type="match status" value="1"/>
</dbReference>
<evidence type="ECO:0000256" key="2">
    <source>
        <dbReference type="ARBA" id="ARBA00004424"/>
    </source>
</evidence>
<evidence type="ECO:0000313" key="25">
    <source>
        <dbReference type="RefSeq" id="XP_022106141.1"/>
    </source>
</evidence>
<sequence>MAIGRGIYKYLAAEHVLFVYNLASGLSSPTKTQYIERRIAKDLGVESYTETTCLTNKSSPDYDIQVEIQRQSTMWMLYITLCIQFPVLILSNIWGGISDRYGRHILCAIPCIGLILNYVISAIVVVFELPLAVFLAGSLIVGLSGDLTLVVTGCAGYISDVTLPKSKERTTRFALIDISFTMSNSLIQFAIGYVISLYGFAAPFYVGIVLIAICGCCIIFCLPDRRAYASSSSTNTAIQTDSSSNEKAPKNPINVFRNVYRLFKSAPGRPSGRGWRLCAFNFIICASIMLIVANADISVLYTTGQPFCLNPVQEGHYGAAMFAVFTGGKSAVEKLAKNCVLFAFSGCLCGLAAFVTPLIFNAIYSSTLHFMPGFVYFVMAAVGIAAWLVILILHVKEPRGNQHYQQLHGDDLDGLPSSCPDDDGDGVGREEVGLSITSCTGVRSSEGDDEEQKELRNEKVSFD</sequence>
<dbReference type="GO" id="GO:0016324">
    <property type="term" value="C:apical plasma membrane"/>
    <property type="evidence" value="ECO:0007669"/>
    <property type="project" value="UniProtKB-SubCell"/>
</dbReference>
<evidence type="ECO:0000256" key="8">
    <source>
        <dbReference type="ARBA" id="ARBA00022692"/>
    </source>
</evidence>
<keyword evidence="10" id="KW-0769">Symport</keyword>
<keyword evidence="12 23" id="KW-1133">Transmembrane helix</keyword>
<feature type="transmembrane region" description="Helical" evidence="23">
    <location>
        <begin position="370"/>
        <end position="393"/>
    </location>
</feature>
<feature type="transmembrane region" description="Helical" evidence="23">
    <location>
        <begin position="106"/>
        <end position="127"/>
    </location>
</feature>
<feature type="transmembrane region" description="Helical" evidence="23">
    <location>
        <begin position="178"/>
        <end position="198"/>
    </location>
</feature>
<evidence type="ECO:0000256" key="6">
    <source>
        <dbReference type="ARBA" id="ARBA00022475"/>
    </source>
</evidence>
<evidence type="ECO:0000256" key="3">
    <source>
        <dbReference type="ARBA" id="ARBA00004496"/>
    </source>
</evidence>
<keyword evidence="5" id="KW-0813">Transport</keyword>
<evidence type="ECO:0000256" key="9">
    <source>
        <dbReference type="ARBA" id="ARBA00022753"/>
    </source>
</evidence>
<dbReference type="InterPro" id="IPR036259">
    <property type="entry name" value="MFS_trans_sf"/>
</dbReference>
<evidence type="ECO:0000256" key="17">
    <source>
        <dbReference type="ARBA" id="ARBA00036250"/>
    </source>
</evidence>
<keyword evidence="11" id="KW-0290">Folate-binding</keyword>
<evidence type="ECO:0000256" key="18">
    <source>
        <dbReference type="ARBA" id="ARBA00040650"/>
    </source>
</evidence>
<evidence type="ECO:0000256" key="23">
    <source>
        <dbReference type="SAM" id="Phobius"/>
    </source>
</evidence>
<evidence type="ECO:0000256" key="5">
    <source>
        <dbReference type="ARBA" id="ARBA00022448"/>
    </source>
</evidence>
<evidence type="ECO:0000256" key="7">
    <source>
        <dbReference type="ARBA" id="ARBA00022490"/>
    </source>
</evidence>
<comment type="catalytic activity">
    <reaction evidence="21">
        <text>methotrexate(in) + H(+)(in) = methotrexate(out) + H(+)(out)</text>
        <dbReference type="Rhea" id="RHEA:70163"/>
        <dbReference type="ChEBI" id="CHEBI:15378"/>
        <dbReference type="ChEBI" id="CHEBI:50681"/>
    </reaction>
</comment>
<evidence type="ECO:0000256" key="13">
    <source>
        <dbReference type="ARBA" id="ARBA00023136"/>
    </source>
</evidence>
<feature type="transmembrane region" description="Helical" evidence="23">
    <location>
        <begin position="339"/>
        <end position="364"/>
    </location>
</feature>
<feature type="transmembrane region" description="Helical" evidence="23">
    <location>
        <begin position="315"/>
        <end position="332"/>
    </location>
</feature>
<organism evidence="24 25">
    <name type="scientific">Acanthaster planci</name>
    <name type="common">Crown-of-thorns starfish</name>
    <dbReference type="NCBI Taxonomy" id="133434"/>
    <lineage>
        <taxon>Eukaryota</taxon>
        <taxon>Metazoa</taxon>
        <taxon>Echinodermata</taxon>
        <taxon>Eleutherozoa</taxon>
        <taxon>Asterozoa</taxon>
        <taxon>Asteroidea</taxon>
        <taxon>Valvatacea</taxon>
        <taxon>Valvatida</taxon>
        <taxon>Acanthasteridae</taxon>
        <taxon>Acanthaster</taxon>
    </lineage>
</organism>
<keyword evidence="15" id="KW-0325">Glycoprotein</keyword>
<keyword evidence="6" id="KW-1003">Cell membrane</keyword>
<evidence type="ECO:0000256" key="20">
    <source>
        <dbReference type="ARBA" id="ARBA00047769"/>
    </source>
</evidence>
<dbReference type="AlphaFoldDB" id="A0A8B7ZRS1"/>
<dbReference type="GO" id="GO:0010008">
    <property type="term" value="C:endosome membrane"/>
    <property type="evidence" value="ECO:0007669"/>
    <property type="project" value="UniProtKB-SubCell"/>
</dbReference>
<evidence type="ECO:0000256" key="10">
    <source>
        <dbReference type="ARBA" id="ARBA00022847"/>
    </source>
</evidence>
<accession>A0A8B7ZRS1</accession>
<proteinExistence type="predicted"/>
<dbReference type="GeneID" id="110987592"/>